<evidence type="ECO:0000313" key="3">
    <source>
        <dbReference type="Proteomes" id="UP001564760"/>
    </source>
</evidence>
<evidence type="ECO:0000313" key="2">
    <source>
        <dbReference type="EMBL" id="MEY8019114.1"/>
    </source>
</evidence>
<sequence length="114" mass="12848">MGLRAANEHDAIIVKAQRTTISVLFAAIASLLIAGCGHHSMPERGLVLRHDYMPAHWNYCGKACFLWVPDIWSVTVRDMVDANWTGLVDVDEAVYSACDRPKIWPDCWKDAHVR</sequence>
<evidence type="ECO:0000256" key="1">
    <source>
        <dbReference type="SAM" id="Phobius"/>
    </source>
</evidence>
<feature type="transmembrane region" description="Helical" evidence="1">
    <location>
        <begin position="21"/>
        <end position="41"/>
    </location>
</feature>
<evidence type="ECO:0008006" key="4">
    <source>
        <dbReference type="Google" id="ProtNLM"/>
    </source>
</evidence>
<proteinExistence type="predicted"/>
<reference evidence="2 3" key="1">
    <citation type="submission" date="2024-08" db="EMBL/GenBank/DDBJ databases">
        <title>Mycobacterium servetensis sp. nov., a novel rapid-growing mycobacterial species recovered from a human patient in Zaragoza, Spain.</title>
        <authorList>
            <person name="Tristancho-Baro A.I."/>
            <person name="Buenestado-Serrano S."/>
            <person name="Garcia De Viedma D."/>
            <person name="Milagro-Beamonte A."/>
            <person name="Burillo N."/>
            <person name="Sanz S."/>
            <person name="Lopez-Calleja A.I."/>
            <person name="Penas-Utrilla D."/>
            <person name="Guardingo M."/>
            <person name="Garcia M.J."/>
            <person name="Vinuelas-Bayon J."/>
        </authorList>
    </citation>
    <scope>NUCLEOTIDE SEQUENCE [LARGE SCALE GENOMIC DNA]</scope>
    <source>
        <strain evidence="3">HUMS_12744610</strain>
    </source>
</reference>
<dbReference type="EMBL" id="JBGEDP010000003">
    <property type="protein sequence ID" value="MEY8019114.1"/>
    <property type="molecule type" value="Genomic_DNA"/>
</dbReference>
<dbReference type="Proteomes" id="UP001564760">
    <property type="component" value="Unassembled WGS sequence"/>
</dbReference>
<name>A0ABV4C989_9MYCO</name>
<organism evidence="2 3">
    <name type="scientific">Mycobacterium servetii</name>
    <dbReference type="NCBI Taxonomy" id="3237418"/>
    <lineage>
        <taxon>Bacteria</taxon>
        <taxon>Bacillati</taxon>
        <taxon>Actinomycetota</taxon>
        <taxon>Actinomycetes</taxon>
        <taxon>Mycobacteriales</taxon>
        <taxon>Mycobacteriaceae</taxon>
        <taxon>Mycobacterium</taxon>
    </lineage>
</organism>
<keyword evidence="1" id="KW-0812">Transmembrane</keyword>
<protein>
    <recommendedName>
        <fullName evidence="4">Lipoprotein</fullName>
    </recommendedName>
</protein>
<keyword evidence="3" id="KW-1185">Reference proteome</keyword>
<comment type="caution">
    <text evidence="2">The sequence shown here is derived from an EMBL/GenBank/DDBJ whole genome shotgun (WGS) entry which is preliminary data.</text>
</comment>
<keyword evidence="1" id="KW-1133">Transmembrane helix</keyword>
<dbReference type="RefSeq" id="WP_369742138.1">
    <property type="nucleotide sequence ID" value="NZ_JBGEDP010000003.1"/>
</dbReference>
<keyword evidence="1" id="KW-0472">Membrane</keyword>
<accession>A0ABV4C989</accession>
<gene>
    <name evidence="2" type="ORF">AB8998_31185</name>
</gene>